<name>A0A1C3XKE8_9BRAD</name>
<dbReference type="RefSeq" id="WP_074448557.1">
    <property type="nucleotide sequence ID" value="NZ_FMAE01000039.1"/>
</dbReference>
<organism evidence="4 5">
    <name type="scientific">Bradyrhizobium yuanmingense</name>
    <dbReference type="NCBI Taxonomy" id="108015"/>
    <lineage>
        <taxon>Bacteria</taxon>
        <taxon>Pseudomonadati</taxon>
        <taxon>Pseudomonadota</taxon>
        <taxon>Alphaproteobacteria</taxon>
        <taxon>Hyphomicrobiales</taxon>
        <taxon>Nitrobacteraceae</taxon>
        <taxon>Bradyrhizobium</taxon>
    </lineage>
</organism>
<accession>A0A1C3XKE8</accession>
<proteinExistence type="inferred from homology"/>
<evidence type="ECO:0000259" key="3">
    <source>
        <dbReference type="Pfam" id="PF01464"/>
    </source>
</evidence>
<evidence type="ECO:0000313" key="4">
    <source>
        <dbReference type="EMBL" id="SCB52730.1"/>
    </source>
</evidence>
<dbReference type="Pfam" id="PF01464">
    <property type="entry name" value="SLT"/>
    <property type="match status" value="1"/>
</dbReference>
<evidence type="ECO:0000256" key="2">
    <source>
        <dbReference type="SAM" id="MobiDB-lite"/>
    </source>
</evidence>
<feature type="domain" description="Transglycosylase SLT" evidence="3">
    <location>
        <begin position="4"/>
        <end position="44"/>
    </location>
</feature>
<evidence type="ECO:0000256" key="1">
    <source>
        <dbReference type="ARBA" id="ARBA00009387"/>
    </source>
</evidence>
<dbReference type="Proteomes" id="UP000183174">
    <property type="component" value="Unassembled WGS sequence"/>
</dbReference>
<feature type="region of interest" description="Disordered" evidence="2">
    <location>
        <begin position="144"/>
        <end position="180"/>
    </location>
</feature>
<dbReference type="SUPFAM" id="SSF53955">
    <property type="entry name" value="Lysozyme-like"/>
    <property type="match status" value="1"/>
</dbReference>
<gene>
    <name evidence="4" type="ORF">GA0061099_10398</name>
</gene>
<dbReference type="EMBL" id="FMAE01000039">
    <property type="protein sequence ID" value="SCB52730.1"/>
    <property type="molecule type" value="Genomic_DNA"/>
</dbReference>
<evidence type="ECO:0000313" key="5">
    <source>
        <dbReference type="Proteomes" id="UP000183174"/>
    </source>
</evidence>
<protein>
    <submittedName>
        <fullName evidence="4">Transglycosylase SLT domain-containing protein</fullName>
    </submittedName>
</protein>
<dbReference type="Gene3D" id="1.10.530.10">
    <property type="match status" value="1"/>
</dbReference>
<reference evidence="4 5" key="1">
    <citation type="submission" date="2016-08" db="EMBL/GenBank/DDBJ databases">
        <authorList>
            <person name="Seilhamer J.J."/>
        </authorList>
    </citation>
    <scope>NUCLEOTIDE SEQUENCE [LARGE SCALE GENOMIC DNA]</scope>
    <source>
        <strain evidence="4 5">CCBAU 10071</strain>
    </source>
</reference>
<comment type="similarity">
    <text evidence="1">Belongs to the virb1 family.</text>
</comment>
<sequence length="245" mass="25099">MGLVDSIIGVESGGNPNATNPRSSASGLGQFIDSTWLATIRQAKPDLAGKTDAELLALKTDPQLSREMTEAYANQNQAILSKAGVPVTPGTTYLAHFAGPGGAVKVLQADPNAMAGDVLGAAVVKANPFLANMTARDLQAWADRKMGGSSPQPQPAQAAPAAPASGLLAQAPQSPTGLAPPQAGGLLQAPTFPQAPQQTGGGLFAQMPAEQAMQAPPIQFVQRRPVNLAGLRNALQQRAPIFSRG</sequence>
<dbReference type="InterPro" id="IPR023346">
    <property type="entry name" value="Lysozyme-like_dom_sf"/>
</dbReference>
<dbReference type="AlphaFoldDB" id="A0A1C3XKE8"/>
<dbReference type="InterPro" id="IPR008258">
    <property type="entry name" value="Transglycosylase_SLT_dom_1"/>
</dbReference>
<feature type="compositionally biased region" description="Low complexity" evidence="2">
    <location>
        <begin position="147"/>
        <end position="173"/>
    </location>
</feature>